<comment type="caution">
    <text evidence="3">The sequence shown here is derived from an EMBL/GenBank/DDBJ whole genome shotgun (WGS) entry which is preliminary data.</text>
</comment>
<accession>V8QMS5</accession>
<dbReference type="SUPFAM" id="SSF51604">
    <property type="entry name" value="Enolase C-terminal domain-like"/>
    <property type="match status" value="1"/>
</dbReference>
<dbReference type="GO" id="GO:0016829">
    <property type="term" value="F:lyase activity"/>
    <property type="evidence" value="ECO:0007669"/>
    <property type="project" value="UniProtKB-KW"/>
</dbReference>
<dbReference type="InterPro" id="IPR029017">
    <property type="entry name" value="Enolase-like_N"/>
</dbReference>
<reference evidence="3 4" key="1">
    <citation type="journal article" date="2014" name="Genome Announc.">
        <title>Draft Genome Sequence of Advenella kashmirensis Strain W13003, a Polycyclic Aromatic Hydrocarbon-Degrading Bacterium.</title>
        <authorList>
            <person name="Wang X."/>
            <person name="Jin D."/>
            <person name="Zhou L."/>
            <person name="Wu L."/>
            <person name="An W."/>
            <person name="Zhao L."/>
        </authorList>
    </citation>
    <scope>NUCLEOTIDE SEQUENCE [LARGE SCALE GENOMIC DNA]</scope>
    <source>
        <strain evidence="3 4">W13003</strain>
    </source>
</reference>
<dbReference type="OrthoDB" id="8609034at2"/>
<keyword evidence="4" id="KW-1185">Reference proteome</keyword>
<dbReference type="PANTHER" id="PTHR48080:SF2">
    <property type="entry name" value="D-GALACTONATE DEHYDRATASE"/>
    <property type="match status" value="1"/>
</dbReference>
<dbReference type="STRING" id="1424334.W822_19455"/>
<evidence type="ECO:0000313" key="4">
    <source>
        <dbReference type="Proteomes" id="UP000018733"/>
    </source>
</evidence>
<evidence type="ECO:0000313" key="3">
    <source>
        <dbReference type="EMBL" id="ETF00595.1"/>
    </source>
</evidence>
<dbReference type="PATRIC" id="fig|1424334.3.peg.3905"/>
<proteinExistence type="predicted"/>
<protein>
    <submittedName>
        <fullName evidence="3">Mandelate racemase</fullName>
    </submittedName>
</protein>
<dbReference type="PANTHER" id="PTHR48080">
    <property type="entry name" value="D-GALACTONATE DEHYDRATASE-RELATED"/>
    <property type="match status" value="1"/>
</dbReference>
<dbReference type="SMART" id="SM00922">
    <property type="entry name" value="MR_MLE"/>
    <property type="match status" value="1"/>
</dbReference>
<dbReference type="HOGENOM" id="CLU_030273_3_1_4"/>
<dbReference type="SFLD" id="SFLDS00001">
    <property type="entry name" value="Enolase"/>
    <property type="match status" value="1"/>
</dbReference>
<keyword evidence="1" id="KW-0456">Lyase</keyword>
<dbReference type="CDD" id="cd03316">
    <property type="entry name" value="MR_like"/>
    <property type="match status" value="1"/>
</dbReference>
<dbReference type="eggNOG" id="COG4948">
    <property type="taxonomic scope" value="Bacteria"/>
</dbReference>
<dbReference type="InterPro" id="IPR036849">
    <property type="entry name" value="Enolase-like_C_sf"/>
</dbReference>
<dbReference type="SFLD" id="SFLDG00179">
    <property type="entry name" value="mandelate_racemase"/>
    <property type="match status" value="1"/>
</dbReference>
<dbReference type="Proteomes" id="UP000018733">
    <property type="component" value="Unassembled WGS sequence"/>
</dbReference>
<feature type="domain" description="Mandelate racemase/muconate lactonizing enzyme C-terminal" evidence="2">
    <location>
        <begin position="158"/>
        <end position="255"/>
    </location>
</feature>
<dbReference type="GO" id="GO:0009063">
    <property type="term" value="P:amino acid catabolic process"/>
    <property type="evidence" value="ECO:0007669"/>
    <property type="project" value="InterPro"/>
</dbReference>
<dbReference type="InterPro" id="IPR013342">
    <property type="entry name" value="Mandelate_racemase_C"/>
</dbReference>
<dbReference type="InterPro" id="IPR013341">
    <property type="entry name" value="Mandelate_racemase_N_dom"/>
</dbReference>
<dbReference type="InterPro" id="IPR029065">
    <property type="entry name" value="Enolase_C-like"/>
</dbReference>
<dbReference type="InterPro" id="IPR018110">
    <property type="entry name" value="Mandel_Rmase/mucon_lact_enz_CS"/>
</dbReference>
<gene>
    <name evidence="3" type="ORF">W822_19455</name>
</gene>
<dbReference type="AlphaFoldDB" id="V8QMS5"/>
<evidence type="ECO:0000256" key="1">
    <source>
        <dbReference type="ARBA" id="ARBA00023239"/>
    </source>
</evidence>
<name>V8QMS5_9BURK</name>
<dbReference type="PROSITE" id="PS00909">
    <property type="entry name" value="MR_MLE_2"/>
    <property type="match status" value="1"/>
</dbReference>
<dbReference type="Pfam" id="PF13378">
    <property type="entry name" value="MR_MLE_C"/>
    <property type="match status" value="1"/>
</dbReference>
<organism evidence="3 4">
    <name type="scientific">Advenella kashmirensis W13003</name>
    <dbReference type="NCBI Taxonomy" id="1424334"/>
    <lineage>
        <taxon>Bacteria</taxon>
        <taxon>Pseudomonadati</taxon>
        <taxon>Pseudomonadota</taxon>
        <taxon>Betaproteobacteria</taxon>
        <taxon>Burkholderiales</taxon>
        <taxon>Alcaligenaceae</taxon>
    </lineage>
</organism>
<dbReference type="SUPFAM" id="SSF54826">
    <property type="entry name" value="Enolase N-terminal domain-like"/>
    <property type="match status" value="1"/>
</dbReference>
<sequence length="381" mass="41274">MSHFNPQTLPVKVAQVTAYPLRAHVRQGPESSLGSMPVRQGCLVRMEDCDGAYGWGEIWCNFPPHAAESRAWLVRDIIAPCLQGQIFQDWRELRPALEQKLLRMMIHTGESGAFAQCFAGIDMAVADLCARRVNMGMSQFLGGSGTTAVGTYASTPSSGNLELQCGEIKNAGHTAIKLKIGYEPARDIAAIKTARESLGTEFSIMVDANQAWNYSLAKTQISALEPFRIDFIEEPLLANEDLSIWKRLSEHSSIPLAAGENISSQARFENHINDHSLHVVQPDVAKWGGISGALNVARYAHAREAQCYLHFMGTGLGMAASLHVLAGLGGDGRVELDVNENPLRTGLGEINLAVSNGRLSVPGGTGFGFEPDSSELVRFSI</sequence>
<dbReference type="Gene3D" id="3.20.20.120">
    <property type="entry name" value="Enolase-like C-terminal domain"/>
    <property type="match status" value="1"/>
</dbReference>
<dbReference type="InterPro" id="IPR034593">
    <property type="entry name" value="DgoD-like"/>
</dbReference>
<evidence type="ECO:0000259" key="2">
    <source>
        <dbReference type="SMART" id="SM00922"/>
    </source>
</evidence>
<dbReference type="EMBL" id="AYXT01000013">
    <property type="protein sequence ID" value="ETF00595.1"/>
    <property type="molecule type" value="Genomic_DNA"/>
</dbReference>
<dbReference type="Gene3D" id="3.30.390.10">
    <property type="entry name" value="Enolase-like, N-terminal domain"/>
    <property type="match status" value="1"/>
</dbReference>
<dbReference type="Pfam" id="PF02746">
    <property type="entry name" value="MR_MLE_N"/>
    <property type="match status" value="1"/>
</dbReference>